<evidence type="ECO:0000313" key="2">
    <source>
        <dbReference type="EMBL" id="CAL0333447.1"/>
    </source>
</evidence>
<feature type="domain" description="Single-stranded DNA binding protein Ssb-like OB fold" evidence="1">
    <location>
        <begin position="28"/>
        <end position="61"/>
    </location>
</feature>
<dbReference type="AlphaFoldDB" id="A0AAV1YHZ6"/>
<organism evidence="2 3">
    <name type="scientific">Lupinus luteus</name>
    <name type="common">European yellow lupine</name>
    <dbReference type="NCBI Taxonomy" id="3873"/>
    <lineage>
        <taxon>Eukaryota</taxon>
        <taxon>Viridiplantae</taxon>
        <taxon>Streptophyta</taxon>
        <taxon>Embryophyta</taxon>
        <taxon>Tracheophyta</taxon>
        <taxon>Spermatophyta</taxon>
        <taxon>Magnoliopsida</taxon>
        <taxon>eudicotyledons</taxon>
        <taxon>Gunneridae</taxon>
        <taxon>Pentapetalae</taxon>
        <taxon>rosids</taxon>
        <taxon>fabids</taxon>
        <taxon>Fabales</taxon>
        <taxon>Fabaceae</taxon>
        <taxon>Papilionoideae</taxon>
        <taxon>50 kb inversion clade</taxon>
        <taxon>genistoids sensu lato</taxon>
        <taxon>core genistoids</taxon>
        <taxon>Genisteae</taxon>
        <taxon>Lupinus</taxon>
    </lineage>
</organism>
<comment type="caution">
    <text evidence="2">The sequence shown here is derived from an EMBL/GenBank/DDBJ whole genome shotgun (WGS) entry which is preliminary data.</text>
</comment>
<accession>A0AAV1YHZ6</accession>
<dbReference type="EMBL" id="CAXHTB010000025">
    <property type="protein sequence ID" value="CAL0333447.1"/>
    <property type="molecule type" value="Genomic_DNA"/>
</dbReference>
<evidence type="ECO:0000313" key="3">
    <source>
        <dbReference type="Proteomes" id="UP001497480"/>
    </source>
</evidence>
<name>A0AAV1YHZ6_LUPLU</name>
<dbReference type="Pfam" id="PF21473">
    <property type="entry name" value="OB_Ssb-like"/>
    <property type="match status" value="1"/>
</dbReference>
<reference evidence="2 3" key="1">
    <citation type="submission" date="2024-03" db="EMBL/GenBank/DDBJ databases">
        <authorList>
            <person name="Martinez-Hernandez J."/>
        </authorList>
    </citation>
    <scope>NUCLEOTIDE SEQUENCE [LARGE SCALE GENOMIC DNA]</scope>
</reference>
<dbReference type="Proteomes" id="UP001497480">
    <property type="component" value="Unassembled WGS sequence"/>
</dbReference>
<dbReference type="InterPro" id="IPR048970">
    <property type="entry name" value="OB_Ssb-like"/>
</dbReference>
<gene>
    <name evidence="2" type="ORF">LLUT_LOCUS34507</name>
</gene>
<protein>
    <recommendedName>
        <fullName evidence="1">Single-stranded DNA binding protein Ssb-like OB fold domain-containing protein</fullName>
    </recommendedName>
</protein>
<sequence length="61" mass="6718">MVTTLATTAMTVAKRKPLFIKVKSIHNNGNWSSSVIARPSHIADCLIGYETGYVLFIAHNE</sequence>
<proteinExistence type="predicted"/>
<evidence type="ECO:0000259" key="1">
    <source>
        <dbReference type="Pfam" id="PF21473"/>
    </source>
</evidence>
<keyword evidence="3" id="KW-1185">Reference proteome</keyword>